<evidence type="ECO:0000313" key="2">
    <source>
        <dbReference type="EMBL" id="KAH9313184.1"/>
    </source>
</evidence>
<feature type="region of interest" description="Disordered" evidence="1">
    <location>
        <begin position="114"/>
        <end position="144"/>
    </location>
</feature>
<comment type="caution">
    <text evidence="2">The sequence shown here is derived from an EMBL/GenBank/DDBJ whole genome shotgun (WGS) entry which is preliminary data.</text>
</comment>
<name>A0AA38G1A2_TAXCH</name>
<organism evidence="2 3">
    <name type="scientific">Taxus chinensis</name>
    <name type="common">Chinese yew</name>
    <name type="synonym">Taxus wallichiana var. chinensis</name>
    <dbReference type="NCBI Taxonomy" id="29808"/>
    <lineage>
        <taxon>Eukaryota</taxon>
        <taxon>Viridiplantae</taxon>
        <taxon>Streptophyta</taxon>
        <taxon>Embryophyta</taxon>
        <taxon>Tracheophyta</taxon>
        <taxon>Spermatophyta</taxon>
        <taxon>Pinopsida</taxon>
        <taxon>Pinidae</taxon>
        <taxon>Conifers II</taxon>
        <taxon>Cupressales</taxon>
        <taxon>Taxaceae</taxon>
        <taxon>Taxus</taxon>
    </lineage>
</organism>
<dbReference type="AlphaFoldDB" id="A0AA38G1A2"/>
<proteinExistence type="predicted"/>
<dbReference type="PANTHER" id="PTHR47852:SF2">
    <property type="entry name" value="WW DOMAIN-CONTAINING PROTEIN"/>
    <property type="match status" value="1"/>
</dbReference>
<keyword evidence="3" id="KW-1185">Reference proteome</keyword>
<feature type="compositionally biased region" description="Pro residues" evidence="1">
    <location>
        <begin position="286"/>
        <end position="311"/>
    </location>
</feature>
<dbReference type="EMBL" id="JAHRHJ020000006">
    <property type="protein sequence ID" value="KAH9313184.1"/>
    <property type="molecule type" value="Genomic_DNA"/>
</dbReference>
<feature type="region of interest" description="Disordered" evidence="1">
    <location>
        <begin position="586"/>
        <end position="614"/>
    </location>
</feature>
<dbReference type="PANTHER" id="PTHR47852">
    <property type="entry name" value="OS06G0298400 PROTEIN"/>
    <property type="match status" value="1"/>
</dbReference>
<dbReference type="Proteomes" id="UP000824469">
    <property type="component" value="Unassembled WGS sequence"/>
</dbReference>
<dbReference type="OMA" id="FIVTHNE"/>
<reference evidence="2 3" key="1">
    <citation type="journal article" date="2021" name="Nat. Plants">
        <title>The Taxus genome provides insights into paclitaxel biosynthesis.</title>
        <authorList>
            <person name="Xiong X."/>
            <person name="Gou J."/>
            <person name="Liao Q."/>
            <person name="Li Y."/>
            <person name="Zhou Q."/>
            <person name="Bi G."/>
            <person name="Li C."/>
            <person name="Du R."/>
            <person name="Wang X."/>
            <person name="Sun T."/>
            <person name="Guo L."/>
            <person name="Liang H."/>
            <person name="Lu P."/>
            <person name="Wu Y."/>
            <person name="Zhang Z."/>
            <person name="Ro D.K."/>
            <person name="Shang Y."/>
            <person name="Huang S."/>
            <person name="Yan J."/>
        </authorList>
    </citation>
    <scope>NUCLEOTIDE SEQUENCE [LARGE SCALE GENOMIC DNA]</scope>
    <source>
        <strain evidence="2">Ta-2019</strain>
    </source>
</reference>
<gene>
    <name evidence="2" type="ORF">KI387_028219</name>
</gene>
<evidence type="ECO:0000256" key="1">
    <source>
        <dbReference type="SAM" id="MobiDB-lite"/>
    </source>
</evidence>
<accession>A0AA38G1A2</accession>
<feature type="region of interest" description="Disordered" evidence="1">
    <location>
        <begin position="272"/>
        <end position="313"/>
    </location>
</feature>
<protein>
    <submittedName>
        <fullName evidence="2">Uncharacterized protein</fullName>
    </submittedName>
</protein>
<evidence type="ECO:0000313" key="3">
    <source>
        <dbReference type="Proteomes" id="UP000824469"/>
    </source>
</evidence>
<sequence>MQWRQKFDLRIAKRFRHVEVLWNHIGCMYRHSLSGLNLFFVLKRLQFQQELNNLSFYILGHIPFTSFSSFCSRIASKTMSDQHKILEPVKAEYHVTSPKIEQCTASPIIEHVPSPQDDGHTMYSQEEEQMHSPKHQTRKSSPDQVHICNDTSNDLEEGEIKQLDSFSVTEITADVSSSPQKTEEFCLKNAPDTSFERLVENSDVACEDVDMEVDMEVDDQTVTEASILEEAGLSSVDGKVLQAVPFDSSLSSVTSIVTTGSGSFIPILIGDNVWGTPPQPPEEDWAPPPPPDGDSIPPPPPDEPPPSPLPSLVPLSAYEEPLCPVLPYTEQYASAYGPMANYNYYSSGSTESVNPNYYAPVDVQTDGTQLSYYDNSVYAYAEGSGMGNPVEGVIYYESDSGTIPKSLEPNNPEYYMYYENVGAGTYCGSSGENTNASQVSAGNIPAVTGASLDSSSAVDVASNQVSACVAGSSTVSAAVVPSTSGGTAGVKGLSKDLRSKKRSPALAPTLRSNKKVSSLVDKWKAAKEELHGSDDEDENEKALEVLEKKRQREIEEWRMQQLASGEAHDNANFQPLGGDWRERVKRRKTETTAGKGKSETAPVTAKAESNGAVEKKKPNLADLSRDLPAGWQAFWDKSSGEVYYGLDEENDFIVTHNESIKESEDFNAVRSWEGSCIDVQVSGEKLKIVMEVNVTNKGDEVYDVALVEKNLKALIVTLGGHP</sequence>